<dbReference type="EMBL" id="LR903269">
    <property type="protein sequence ID" value="CAD7251708.1"/>
    <property type="molecule type" value="Genomic_DNA"/>
</dbReference>
<dbReference type="PANTHER" id="PTHR11923:SF51">
    <property type="entry name" value="LYSOSOME MEMBRANE PROTEIN 2"/>
    <property type="match status" value="1"/>
</dbReference>
<name>A0A7R9ACY1_9CRUS</name>
<comment type="subcellular location">
    <subcellularLocation>
        <location evidence="1">Membrane</location>
    </subcellularLocation>
</comment>
<dbReference type="Pfam" id="PF01130">
    <property type="entry name" value="CD36"/>
    <property type="match status" value="1"/>
</dbReference>
<dbReference type="InterPro" id="IPR002159">
    <property type="entry name" value="CD36_fam"/>
</dbReference>
<keyword evidence="10" id="KW-1185">Reference proteome</keyword>
<dbReference type="OrthoDB" id="18585at2759"/>
<evidence type="ECO:0000256" key="4">
    <source>
        <dbReference type="ARBA" id="ARBA00022989"/>
    </source>
</evidence>
<dbReference type="GO" id="GO:0005737">
    <property type="term" value="C:cytoplasm"/>
    <property type="evidence" value="ECO:0007669"/>
    <property type="project" value="TreeGrafter"/>
</dbReference>
<keyword evidence="5 8" id="KW-0472">Membrane</keyword>
<comment type="similarity">
    <text evidence="2">Belongs to the CD36 family.</text>
</comment>
<evidence type="ECO:0000256" key="7">
    <source>
        <dbReference type="SAM" id="MobiDB-lite"/>
    </source>
</evidence>
<evidence type="ECO:0000256" key="1">
    <source>
        <dbReference type="ARBA" id="ARBA00004370"/>
    </source>
</evidence>
<evidence type="ECO:0000256" key="6">
    <source>
        <dbReference type="ARBA" id="ARBA00023180"/>
    </source>
</evidence>
<evidence type="ECO:0000313" key="9">
    <source>
        <dbReference type="EMBL" id="CAD7251708.1"/>
    </source>
</evidence>
<reference evidence="9" key="1">
    <citation type="submission" date="2020-11" db="EMBL/GenBank/DDBJ databases">
        <authorList>
            <person name="Tran Van P."/>
        </authorList>
    </citation>
    <scope>NUCLEOTIDE SEQUENCE</scope>
</reference>
<dbReference type="EMBL" id="CAJPEV010003752">
    <property type="protein sequence ID" value="CAG0900472.1"/>
    <property type="molecule type" value="Genomic_DNA"/>
</dbReference>
<evidence type="ECO:0000256" key="3">
    <source>
        <dbReference type="ARBA" id="ARBA00022692"/>
    </source>
</evidence>
<dbReference type="GO" id="GO:0005044">
    <property type="term" value="F:scavenger receptor activity"/>
    <property type="evidence" value="ECO:0007669"/>
    <property type="project" value="TreeGrafter"/>
</dbReference>
<evidence type="ECO:0000256" key="5">
    <source>
        <dbReference type="ARBA" id="ARBA00023136"/>
    </source>
</evidence>
<keyword evidence="6" id="KW-0325">Glycoprotein</keyword>
<evidence type="ECO:0000256" key="8">
    <source>
        <dbReference type="SAM" id="Phobius"/>
    </source>
</evidence>
<dbReference type="Proteomes" id="UP000677054">
    <property type="component" value="Unassembled WGS sequence"/>
</dbReference>
<organism evidence="9">
    <name type="scientific">Darwinula stevensoni</name>
    <dbReference type="NCBI Taxonomy" id="69355"/>
    <lineage>
        <taxon>Eukaryota</taxon>
        <taxon>Metazoa</taxon>
        <taxon>Ecdysozoa</taxon>
        <taxon>Arthropoda</taxon>
        <taxon>Crustacea</taxon>
        <taxon>Oligostraca</taxon>
        <taxon>Ostracoda</taxon>
        <taxon>Podocopa</taxon>
        <taxon>Podocopida</taxon>
        <taxon>Darwinulocopina</taxon>
        <taxon>Darwinuloidea</taxon>
        <taxon>Darwinulidae</taxon>
        <taxon>Darwinula</taxon>
    </lineage>
</organism>
<proteinExistence type="inferred from homology"/>
<feature type="region of interest" description="Disordered" evidence="7">
    <location>
        <begin position="305"/>
        <end position="334"/>
    </location>
</feature>
<protein>
    <submittedName>
        <fullName evidence="9">Uncharacterized protein</fullName>
    </submittedName>
</protein>
<keyword evidence="4 8" id="KW-1133">Transmembrane helix</keyword>
<gene>
    <name evidence="9" type="ORF">DSTB1V02_LOCUS11470</name>
</gene>
<keyword evidence="3 8" id="KW-0812">Transmembrane</keyword>
<evidence type="ECO:0000313" key="10">
    <source>
        <dbReference type="Proteomes" id="UP000677054"/>
    </source>
</evidence>
<dbReference type="GO" id="GO:0016020">
    <property type="term" value="C:membrane"/>
    <property type="evidence" value="ECO:0007669"/>
    <property type="project" value="UniProtKB-SubCell"/>
</dbReference>
<dbReference type="PANTHER" id="PTHR11923">
    <property type="entry name" value="SCAVENGER RECEPTOR CLASS B TYPE-1 SR-B1"/>
    <property type="match status" value="1"/>
</dbReference>
<dbReference type="AlphaFoldDB" id="A0A7R9ACY1"/>
<evidence type="ECO:0000256" key="2">
    <source>
        <dbReference type="ARBA" id="ARBA00010532"/>
    </source>
</evidence>
<dbReference type="PRINTS" id="PR01609">
    <property type="entry name" value="CD36FAMILY"/>
</dbReference>
<accession>A0A7R9ACY1</accession>
<feature type="transmembrane region" description="Helical" evidence="8">
    <location>
        <begin position="338"/>
        <end position="357"/>
    </location>
</feature>
<sequence>MVQHPKLSNFLNMTAMIVESYPEGKAFVTKTVEELLFKGFNLPFFDHLNTIFRELGWTPDEIEALWREVLPRDARDFRFAFYRDAVRNGTVDGPYLIGTGKEDPYDFGRIHLWHGESKHYMKPWSSEECNAINGTDGTLFPPLIHKETILQTFVTDLCRSMSFRYEKDVEFGVILGYRFVLHPDSVASVKVRPENECFCVGKCLGAGLLDVSKCFDGKPIVMSSPHFLIPDGAGDNGLNKSLLDGIAPMKDSHETFLDVEPVNGTLLRVKKRLQTNIKVRQVDGYKAFANLPEMEVPVFWTEESAELSQEESKEQRRRPKPPKPPSGYGSTDEETPTWAIGVGVGVVVLVIILRCICKKLN</sequence>